<sequence length="241" mass="26593">MKDRIYAEPRAQVVGFRFDEQVASVFPDMIRRSVPGYGTIIDMIGVFAARYARPGTRLYDLGSSLGAATLAMGALLPHQDCELVAVDNSAAMIERAEALLRAAGLTQPLQQRCEDIRSTELSNASVAVLNFTLQFVPLADRDALMARIAEALVPGGILVLSEKIRFEDAAEDSLQQALHHAFKRNNGYSDLEISQKRTAIENVLIPETLATHRQRLQAAGFDSVHVWFRCFNFMSLLAVKA</sequence>
<evidence type="ECO:0000313" key="6">
    <source>
        <dbReference type="Proteomes" id="UP001562065"/>
    </source>
</evidence>
<comment type="caution">
    <text evidence="5">The sequence shown here is derived from an EMBL/GenBank/DDBJ whole genome shotgun (WGS) entry which is preliminary data.</text>
</comment>
<comment type="similarity">
    <text evidence="3">Belongs to the class I-like SAM-binding methyltransferase superfamily. Cx-SAM synthase family.</text>
</comment>
<keyword evidence="6" id="KW-1185">Reference proteome</keyword>
<comment type="catalytic activity">
    <reaction evidence="3">
        <text>prephenate + S-adenosyl-L-methionine = carboxy-S-adenosyl-L-methionine + 3-phenylpyruvate + H2O</text>
        <dbReference type="Rhea" id="RHEA:51692"/>
        <dbReference type="ChEBI" id="CHEBI:15377"/>
        <dbReference type="ChEBI" id="CHEBI:18005"/>
        <dbReference type="ChEBI" id="CHEBI:29934"/>
        <dbReference type="ChEBI" id="CHEBI:59789"/>
        <dbReference type="ChEBI" id="CHEBI:134278"/>
    </reaction>
</comment>
<feature type="binding site" evidence="3">
    <location>
        <begin position="115"/>
        <end position="116"/>
    </location>
    <ligand>
        <name>S-adenosyl-L-methionine</name>
        <dbReference type="ChEBI" id="CHEBI:59789"/>
    </ligand>
</feature>
<protein>
    <recommendedName>
        <fullName evidence="3">Carboxy-S-adenosyl-L-methionine synthase</fullName>
        <shortName evidence="3">Cx-SAM synthase</shortName>
        <ecNumber evidence="3">2.1.3.-</ecNumber>
    </recommendedName>
</protein>
<dbReference type="InterPro" id="IPR005271">
    <property type="entry name" value="CmoA"/>
</dbReference>
<dbReference type="EC" id="2.1.3.-" evidence="3"/>
<reference evidence="5 6" key="1">
    <citation type="submission" date="2024-07" db="EMBL/GenBank/DDBJ databases">
        <authorList>
            <person name="Ren Q."/>
        </authorList>
    </citation>
    <scope>NUCLEOTIDE SEQUENCE [LARGE SCALE GENOMIC DNA]</scope>
    <source>
        <strain evidence="5 6">REN37</strain>
    </source>
</reference>
<keyword evidence="1 3" id="KW-0808">Transferase</keyword>
<dbReference type="PANTHER" id="PTHR43861">
    <property type="entry name" value="TRANS-ACONITATE 2-METHYLTRANSFERASE-RELATED"/>
    <property type="match status" value="1"/>
</dbReference>
<evidence type="ECO:0000259" key="4">
    <source>
        <dbReference type="Pfam" id="PF13649"/>
    </source>
</evidence>
<comment type="function">
    <text evidence="3">Catalyzes the conversion of S-adenosyl-L-methionine (SAM) to carboxy-S-adenosyl-L-methionine (Cx-SAM).</text>
</comment>
<accession>A0ABV4AG99</accession>
<dbReference type="SUPFAM" id="SSF53335">
    <property type="entry name" value="S-adenosyl-L-methionine-dependent methyltransferases"/>
    <property type="match status" value="1"/>
</dbReference>
<dbReference type="Gene3D" id="3.40.50.150">
    <property type="entry name" value="Vaccinia Virus protein VP39"/>
    <property type="match status" value="1"/>
</dbReference>
<dbReference type="InterPro" id="IPR029063">
    <property type="entry name" value="SAM-dependent_MTases_sf"/>
</dbReference>
<comment type="subunit">
    <text evidence="3">Homodimer.</text>
</comment>
<evidence type="ECO:0000256" key="3">
    <source>
        <dbReference type="HAMAP-Rule" id="MF_01589"/>
    </source>
</evidence>
<proteinExistence type="inferred from homology"/>
<dbReference type="Pfam" id="PF13649">
    <property type="entry name" value="Methyltransf_25"/>
    <property type="match status" value="1"/>
</dbReference>
<dbReference type="CDD" id="cd02440">
    <property type="entry name" value="AdoMet_MTases"/>
    <property type="match status" value="1"/>
</dbReference>
<feature type="binding site" evidence="3">
    <location>
        <position position="130"/>
    </location>
    <ligand>
        <name>S-adenosyl-L-methionine</name>
        <dbReference type="ChEBI" id="CHEBI:59789"/>
    </ligand>
</feature>
<feature type="domain" description="Methyltransferase" evidence="4">
    <location>
        <begin position="60"/>
        <end position="156"/>
    </location>
</feature>
<dbReference type="NCBIfam" id="TIGR00740">
    <property type="entry name" value="carboxy-S-adenosyl-L-methionine synthase CmoA"/>
    <property type="match status" value="1"/>
</dbReference>
<dbReference type="EMBL" id="JBGCUO010000001">
    <property type="protein sequence ID" value="MEY1661729.1"/>
    <property type="molecule type" value="Genomic_DNA"/>
</dbReference>
<dbReference type="InterPro" id="IPR041698">
    <property type="entry name" value="Methyltransf_25"/>
</dbReference>
<evidence type="ECO:0000256" key="2">
    <source>
        <dbReference type="ARBA" id="ARBA00022691"/>
    </source>
</evidence>
<feature type="binding site" evidence="3">
    <location>
        <begin position="87"/>
        <end position="88"/>
    </location>
    <ligand>
        <name>S-adenosyl-L-methionine</name>
        <dbReference type="ChEBI" id="CHEBI:59789"/>
    </ligand>
</feature>
<feature type="binding site" evidence="3">
    <location>
        <position position="197"/>
    </location>
    <ligand>
        <name>S-adenosyl-L-methionine</name>
        <dbReference type="ChEBI" id="CHEBI:59789"/>
    </ligand>
</feature>
<keyword evidence="2 3" id="KW-0949">S-adenosyl-L-methionine</keyword>
<dbReference type="RefSeq" id="WP_369454978.1">
    <property type="nucleotide sequence ID" value="NZ_JBGCUO010000001.1"/>
</dbReference>
<organism evidence="5 6">
    <name type="scientific">Isoalcanivorax beigongshangi</name>
    <dbReference type="NCBI Taxonomy" id="3238810"/>
    <lineage>
        <taxon>Bacteria</taxon>
        <taxon>Pseudomonadati</taxon>
        <taxon>Pseudomonadota</taxon>
        <taxon>Gammaproteobacteria</taxon>
        <taxon>Oceanospirillales</taxon>
        <taxon>Alcanivoracaceae</taxon>
        <taxon>Isoalcanivorax</taxon>
    </lineage>
</organism>
<evidence type="ECO:0000313" key="5">
    <source>
        <dbReference type="EMBL" id="MEY1661729.1"/>
    </source>
</evidence>
<evidence type="ECO:0000256" key="1">
    <source>
        <dbReference type="ARBA" id="ARBA00022679"/>
    </source>
</evidence>
<name>A0ABV4AG99_9GAMM</name>
<gene>
    <name evidence="3 5" type="primary">cmoA</name>
    <name evidence="5" type="ORF">AB5I84_06155</name>
</gene>
<dbReference type="Proteomes" id="UP001562065">
    <property type="component" value="Unassembled WGS sequence"/>
</dbReference>
<feature type="binding site" evidence="3">
    <location>
        <position position="37"/>
    </location>
    <ligand>
        <name>S-adenosyl-L-methionine</name>
        <dbReference type="ChEBI" id="CHEBI:59789"/>
    </ligand>
</feature>
<dbReference type="PIRSF" id="PIRSF006325">
    <property type="entry name" value="MeTrfase_bac"/>
    <property type="match status" value="1"/>
</dbReference>
<dbReference type="PANTHER" id="PTHR43861:SF2">
    <property type="entry name" value="CARBOXY-S-ADENOSYL-L-METHIONINE SYNTHASE"/>
    <property type="match status" value="1"/>
</dbReference>
<dbReference type="HAMAP" id="MF_01589">
    <property type="entry name" value="Cx_SAM_synthase"/>
    <property type="match status" value="1"/>
</dbReference>
<feature type="binding site" evidence="3">
    <location>
        <begin position="62"/>
        <end position="64"/>
    </location>
    <ligand>
        <name>S-adenosyl-L-methionine</name>
        <dbReference type="ChEBI" id="CHEBI:59789"/>
    </ligand>
</feature>